<dbReference type="GO" id="GO:0046513">
    <property type="term" value="P:ceramide biosynthetic process"/>
    <property type="evidence" value="ECO:0007669"/>
    <property type="project" value="TreeGrafter"/>
</dbReference>
<gene>
    <name evidence="10" type="ORF">SteCoe_32219</name>
</gene>
<proteinExistence type="inferred from homology"/>
<feature type="binding site" evidence="8">
    <location>
        <position position="206"/>
    </location>
    <ligand>
        <name>Zn(2+)</name>
        <dbReference type="ChEBI" id="CHEBI:29105"/>
        <note>catalytic</note>
    </ligand>
</feature>
<feature type="binding site" evidence="7">
    <location>
        <position position="15"/>
    </location>
    <ligand>
        <name>Ca(2+)</name>
        <dbReference type="ChEBI" id="CHEBI:29108"/>
    </ligand>
</feature>
<sequence length="249" mass="29082">MKYWEPITSSIDWCELNYEVSDYIVEFWNAVSSFAFVAIGLLNLYILSKIKGTPTEKWISFLYIIVGLGSAAFHGTLKFNYQLWDEIPMVWVISSALFAYFTLKPCTRAYEIKLLVFFVVYDGFWMILHSYHAFVILFQVNFISMYFLMVASMYSYQKQIGNEMSGKILRLHTLCLLVALVSWLSDKLLCKHLNDTMNPQLHSWWHVLMSLSAHYALLFEILLRYKLSDDRIKLKGGLVIYPDTQGHTN</sequence>
<keyword evidence="7" id="KW-0479">Metal-binding</keyword>
<accession>A0A1R2AZF9</accession>
<keyword evidence="8" id="KW-0862">Zinc</keyword>
<reference evidence="10 11" key="1">
    <citation type="submission" date="2016-11" db="EMBL/GenBank/DDBJ databases">
        <title>The macronuclear genome of Stentor coeruleus: a giant cell with tiny introns.</title>
        <authorList>
            <person name="Slabodnick M."/>
            <person name="Ruby J.G."/>
            <person name="Reiff S.B."/>
            <person name="Swart E.C."/>
            <person name="Gosai S."/>
            <person name="Prabakaran S."/>
            <person name="Witkowska E."/>
            <person name="Larue G.E."/>
            <person name="Fisher S."/>
            <person name="Freeman R.M."/>
            <person name="Gunawardena J."/>
            <person name="Chu W."/>
            <person name="Stover N.A."/>
            <person name="Gregory B.D."/>
            <person name="Nowacki M."/>
            <person name="Derisi J."/>
            <person name="Roy S.W."/>
            <person name="Marshall W.F."/>
            <person name="Sood P."/>
        </authorList>
    </citation>
    <scope>NUCLEOTIDE SEQUENCE [LARGE SCALE GENOMIC DNA]</scope>
    <source>
        <strain evidence="10">WM001</strain>
    </source>
</reference>
<evidence type="ECO:0000256" key="9">
    <source>
        <dbReference type="SAM" id="Phobius"/>
    </source>
</evidence>
<dbReference type="Proteomes" id="UP000187209">
    <property type="component" value="Unassembled WGS sequence"/>
</dbReference>
<feature type="binding site" evidence="7">
    <location>
        <position position="12"/>
    </location>
    <ligand>
        <name>Ca(2+)</name>
        <dbReference type="ChEBI" id="CHEBI:29108"/>
    </ligand>
</feature>
<feature type="transmembrane region" description="Helical" evidence="9">
    <location>
        <begin position="58"/>
        <end position="75"/>
    </location>
</feature>
<dbReference type="GO" id="GO:0046872">
    <property type="term" value="F:metal ion binding"/>
    <property type="evidence" value="ECO:0007669"/>
    <property type="project" value="UniProtKB-KW"/>
</dbReference>
<evidence type="ECO:0000256" key="6">
    <source>
        <dbReference type="ARBA" id="ARBA00023136"/>
    </source>
</evidence>
<feature type="transmembrane region" description="Helical" evidence="9">
    <location>
        <begin position="168"/>
        <end position="184"/>
    </location>
</feature>
<comment type="subcellular location">
    <subcellularLocation>
        <location evidence="1">Membrane</location>
        <topology evidence="1">Multi-pass membrane protein</topology>
    </subcellularLocation>
</comment>
<dbReference type="PANTHER" id="PTHR46187">
    <property type="entry name" value="ALKALINE CERAMIDASE 3"/>
    <property type="match status" value="1"/>
</dbReference>
<name>A0A1R2AZF9_9CILI</name>
<keyword evidence="6 9" id="KW-0472">Membrane</keyword>
<dbReference type="GO" id="GO:0046514">
    <property type="term" value="P:ceramide catabolic process"/>
    <property type="evidence" value="ECO:0007669"/>
    <property type="project" value="TreeGrafter"/>
</dbReference>
<feature type="transmembrane region" description="Helical" evidence="9">
    <location>
        <begin position="204"/>
        <end position="223"/>
    </location>
</feature>
<feature type="transmembrane region" description="Helical" evidence="9">
    <location>
        <begin position="27"/>
        <end position="46"/>
    </location>
</feature>
<feature type="binding site" evidence="7">
    <location>
        <position position="13"/>
    </location>
    <ligand>
        <name>Ca(2+)</name>
        <dbReference type="ChEBI" id="CHEBI:29108"/>
    </ligand>
</feature>
<evidence type="ECO:0000256" key="8">
    <source>
        <dbReference type="PIRSR" id="PIRSR608901-2"/>
    </source>
</evidence>
<comment type="similarity">
    <text evidence="2">Belongs to the alkaline ceramidase family.</text>
</comment>
<dbReference type="EMBL" id="MPUH01001142">
    <property type="protein sequence ID" value="OMJ69924.1"/>
    <property type="molecule type" value="Genomic_DNA"/>
</dbReference>
<evidence type="ECO:0000313" key="11">
    <source>
        <dbReference type="Proteomes" id="UP000187209"/>
    </source>
</evidence>
<dbReference type="InterPro" id="IPR008901">
    <property type="entry name" value="ACER"/>
</dbReference>
<evidence type="ECO:0000256" key="2">
    <source>
        <dbReference type="ARBA" id="ARBA00009780"/>
    </source>
</evidence>
<dbReference type="AlphaFoldDB" id="A0A1R2AZF9"/>
<organism evidence="10 11">
    <name type="scientific">Stentor coeruleus</name>
    <dbReference type="NCBI Taxonomy" id="5963"/>
    <lineage>
        <taxon>Eukaryota</taxon>
        <taxon>Sar</taxon>
        <taxon>Alveolata</taxon>
        <taxon>Ciliophora</taxon>
        <taxon>Postciliodesmatophora</taxon>
        <taxon>Heterotrichea</taxon>
        <taxon>Heterotrichida</taxon>
        <taxon>Stentoridae</taxon>
        <taxon>Stentor</taxon>
    </lineage>
</organism>
<feature type="transmembrane region" description="Helical" evidence="9">
    <location>
        <begin position="110"/>
        <end position="128"/>
    </location>
</feature>
<evidence type="ECO:0000313" key="10">
    <source>
        <dbReference type="EMBL" id="OMJ69924.1"/>
    </source>
</evidence>
<feature type="binding site" evidence="7">
    <location>
        <position position="26"/>
    </location>
    <ligand>
        <name>Ca(2+)</name>
        <dbReference type="ChEBI" id="CHEBI:29108"/>
    </ligand>
</feature>
<comment type="cofactor">
    <cofactor evidence="8">
        <name>Zn(2+)</name>
        <dbReference type="ChEBI" id="CHEBI:29105"/>
    </cofactor>
</comment>
<dbReference type="PANTHER" id="PTHR46187:SF3">
    <property type="entry name" value="ALKALINE CERAMIDASE 3"/>
    <property type="match status" value="1"/>
</dbReference>
<comment type="caution">
    <text evidence="10">The sequence shown here is derived from an EMBL/GenBank/DDBJ whole genome shotgun (WGS) entry which is preliminary data.</text>
</comment>
<dbReference type="GO" id="GO:0005789">
    <property type="term" value="C:endoplasmic reticulum membrane"/>
    <property type="evidence" value="ECO:0007669"/>
    <property type="project" value="TreeGrafter"/>
</dbReference>
<feature type="transmembrane region" description="Helical" evidence="9">
    <location>
        <begin position="134"/>
        <end position="156"/>
    </location>
</feature>
<feature type="binding site" evidence="7">
    <location>
        <position position="17"/>
    </location>
    <ligand>
        <name>Ca(2+)</name>
        <dbReference type="ChEBI" id="CHEBI:29108"/>
    </ligand>
</feature>
<keyword evidence="7" id="KW-0106">Calcium</keyword>
<evidence type="ECO:0000256" key="5">
    <source>
        <dbReference type="ARBA" id="ARBA00022989"/>
    </source>
</evidence>
<feature type="binding site" evidence="8">
    <location>
        <position position="74"/>
    </location>
    <ligand>
        <name>Zn(2+)</name>
        <dbReference type="ChEBI" id="CHEBI:29105"/>
        <note>catalytic</note>
    </ligand>
</feature>
<evidence type="ECO:0000256" key="4">
    <source>
        <dbReference type="ARBA" id="ARBA00022801"/>
    </source>
</evidence>
<keyword evidence="3 9" id="KW-0812">Transmembrane</keyword>
<evidence type="ECO:0000256" key="7">
    <source>
        <dbReference type="PIRSR" id="PIRSR608901-1"/>
    </source>
</evidence>
<evidence type="ECO:0000256" key="3">
    <source>
        <dbReference type="ARBA" id="ARBA00022692"/>
    </source>
</evidence>
<evidence type="ECO:0000256" key="1">
    <source>
        <dbReference type="ARBA" id="ARBA00004141"/>
    </source>
</evidence>
<protein>
    <recommendedName>
        <fullName evidence="12">Alkaline phytoceramidase</fullName>
    </recommendedName>
</protein>
<keyword evidence="4" id="KW-0378">Hydrolase</keyword>
<keyword evidence="11" id="KW-1185">Reference proteome</keyword>
<evidence type="ECO:0008006" key="12">
    <source>
        <dbReference type="Google" id="ProtNLM"/>
    </source>
</evidence>
<dbReference type="GO" id="GO:0016811">
    <property type="term" value="F:hydrolase activity, acting on carbon-nitrogen (but not peptide) bonds, in linear amides"/>
    <property type="evidence" value="ECO:0007669"/>
    <property type="project" value="InterPro"/>
</dbReference>
<dbReference type="OrthoDB" id="187171at2759"/>
<feature type="transmembrane region" description="Helical" evidence="9">
    <location>
        <begin position="87"/>
        <end position="103"/>
    </location>
</feature>
<dbReference type="Pfam" id="PF05875">
    <property type="entry name" value="Ceramidase"/>
    <property type="match status" value="1"/>
</dbReference>
<feature type="binding site" evidence="8">
    <location>
        <position position="202"/>
    </location>
    <ligand>
        <name>Zn(2+)</name>
        <dbReference type="ChEBI" id="CHEBI:29105"/>
        <note>catalytic</note>
    </ligand>
</feature>
<keyword evidence="5 9" id="KW-1133">Transmembrane helix</keyword>